<dbReference type="GO" id="GO:0051083">
    <property type="term" value="P:'de novo' cotranslational protein folding"/>
    <property type="evidence" value="ECO:0007669"/>
    <property type="project" value="TreeGrafter"/>
</dbReference>
<accession>A0A9E2L448</accession>
<evidence type="ECO:0000313" key="3">
    <source>
        <dbReference type="Proteomes" id="UP000823914"/>
    </source>
</evidence>
<dbReference type="PANTHER" id="PTHR30560:SF3">
    <property type="entry name" value="TRIGGER FACTOR-LIKE PROTEIN TIG, CHLOROPLASTIC"/>
    <property type="match status" value="1"/>
</dbReference>
<protein>
    <submittedName>
        <fullName evidence="2">Trigger factor</fullName>
    </submittedName>
</protein>
<dbReference type="Proteomes" id="UP000823914">
    <property type="component" value="Unassembled WGS sequence"/>
</dbReference>
<reference evidence="2" key="1">
    <citation type="journal article" date="2021" name="PeerJ">
        <title>Extensive microbial diversity within the chicken gut microbiome revealed by metagenomics and culture.</title>
        <authorList>
            <person name="Gilroy R."/>
            <person name="Ravi A."/>
            <person name="Getino M."/>
            <person name="Pursley I."/>
            <person name="Horton D.L."/>
            <person name="Alikhan N.F."/>
            <person name="Baker D."/>
            <person name="Gharbi K."/>
            <person name="Hall N."/>
            <person name="Watson M."/>
            <person name="Adriaenssens E.M."/>
            <person name="Foster-Nyarko E."/>
            <person name="Jarju S."/>
            <person name="Secka A."/>
            <person name="Antonio M."/>
            <person name="Oren A."/>
            <person name="Chaudhuri R.R."/>
            <person name="La Ragione R."/>
            <person name="Hildebrand F."/>
            <person name="Pallen M.J."/>
        </authorList>
    </citation>
    <scope>NUCLEOTIDE SEQUENCE</scope>
    <source>
        <strain evidence="2">Gambia15-2214</strain>
    </source>
</reference>
<dbReference type="GO" id="GO:0043022">
    <property type="term" value="F:ribosome binding"/>
    <property type="evidence" value="ECO:0007669"/>
    <property type="project" value="TreeGrafter"/>
</dbReference>
<dbReference type="PANTHER" id="PTHR30560">
    <property type="entry name" value="TRIGGER FACTOR CHAPERONE AND PEPTIDYL-PROLYL CIS/TRANS ISOMERASE"/>
    <property type="match status" value="1"/>
</dbReference>
<comment type="caution">
    <text evidence="2">The sequence shown here is derived from an EMBL/GenBank/DDBJ whole genome shotgun (WGS) entry which is preliminary data.</text>
</comment>
<dbReference type="SUPFAM" id="SSF102735">
    <property type="entry name" value="Trigger factor ribosome-binding domain"/>
    <property type="match status" value="1"/>
</dbReference>
<dbReference type="GO" id="GO:0044183">
    <property type="term" value="F:protein folding chaperone"/>
    <property type="evidence" value="ECO:0007669"/>
    <property type="project" value="TreeGrafter"/>
</dbReference>
<dbReference type="GO" id="GO:0015031">
    <property type="term" value="P:protein transport"/>
    <property type="evidence" value="ECO:0007669"/>
    <property type="project" value="InterPro"/>
</dbReference>
<dbReference type="InterPro" id="IPR036611">
    <property type="entry name" value="Trigger_fac_ribosome-bd_sf"/>
</dbReference>
<proteinExistence type="predicted"/>
<dbReference type="InterPro" id="IPR008881">
    <property type="entry name" value="Trigger_fac_ribosome-bd_bac"/>
</dbReference>
<gene>
    <name evidence="2" type="ORF">IAA16_07660</name>
</gene>
<evidence type="ECO:0000259" key="1">
    <source>
        <dbReference type="Pfam" id="PF05697"/>
    </source>
</evidence>
<dbReference type="GO" id="GO:0003755">
    <property type="term" value="F:peptidyl-prolyl cis-trans isomerase activity"/>
    <property type="evidence" value="ECO:0007669"/>
    <property type="project" value="TreeGrafter"/>
</dbReference>
<reference evidence="2" key="2">
    <citation type="submission" date="2021-04" db="EMBL/GenBank/DDBJ databases">
        <authorList>
            <person name="Gilroy R."/>
        </authorList>
    </citation>
    <scope>NUCLEOTIDE SEQUENCE</scope>
    <source>
        <strain evidence="2">Gambia15-2214</strain>
    </source>
</reference>
<feature type="domain" description="Trigger factor ribosome-binding bacterial" evidence="1">
    <location>
        <begin position="6"/>
        <end position="149"/>
    </location>
</feature>
<feature type="non-terminal residue" evidence="2">
    <location>
        <position position="154"/>
    </location>
</feature>
<name>A0A9E2L448_9SPIR</name>
<dbReference type="Pfam" id="PF05697">
    <property type="entry name" value="Trigger_N"/>
    <property type="match status" value="1"/>
</dbReference>
<dbReference type="AlphaFoldDB" id="A0A9E2L448"/>
<dbReference type="Gene3D" id="3.30.70.1050">
    <property type="entry name" value="Trigger factor ribosome-binding domain"/>
    <property type="match status" value="1"/>
</dbReference>
<dbReference type="EMBL" id="JAHLFV010000179">
    <property type="protein sequence ID" value="MBU3850423.1"/>
    <property type="molecule type" value="Genomic_DNA"/>
</dbReference>
<dbReference type="InterPro" id="IPR005215">
    <property type="entry name" value="Trig_fac"/>
</dbReference>
<evidence type="ECO:0000313" key="2">
    <source>
        <dbReference type="EMBL" id="MBU3850423.1"/>
    </source>
</evidence>
<dbReference type="GO" id="GO:0043335">
    <property type="term" value="P:protein unfolding"/>
    <property type="evidence" value="ECO:0007669"/>
    <property type="project" value="TreeGrafter"/>
</dbReference>
<organism evidence="2 3">
    <name type="scientific">Candidatus Treponema excrementipullorum</name>
    <dbReference type="NCBI Taxonomy" id="2838768"/>
    <lineage>
        <taxon>Bacteria</taxon>
        <taxon>Pseudomonadati</taxon>
        <taxon>Spirochaetota</taxon>
        <taxon>Spirochaetia</taxon>
        <taxon>Spirochaetales</taxon>
        <taxon>Treponemataceae</taxon>
        <taxon>Treponema</taxon>
    </lineage>
</organism>
<sequence length="154" mass="17324">MKVTHEIEKLEKSAVKLTVTVAKEDVAVGYDESVKKIAKNVQLPGFRKGHVPLNVLERKYGDALKADAVADIMDKALGEIFDTIEEKPLPYAQPSIDKMPELDLTNDLQFSVTYDIFPVVEVKNFDSVEIKVPVVEIGEKELEQELKQIQERNA</sequence>